<evidence type="ECO:0000256" key="1">
    <source>
        <dbReference type="SAM" id="MobiDB-lite"/>
    </source>
</evidence>
<evidence type="ECO:0000313" key="2">
    <source>
        <dbReference type="EMBL" id="MPC07981.1"/>
    </source>
</evidence>
<dbReference type="Proteomes" id="UP000324222">
    <property type="component" value="Unassembled WGS sequence"/>
</dbReference>
<feature type="region of interest" description="Disordered" evidence="1">
    <location>
        <begin position="51"/>
        <end position="88"/>
    </location>
</feature>
<dbReference type="EMBL" id="VSRR010000013">
    <property type="protein sequence ID" value="MPC07981.1"/>
    <property type="molecule type" value="Genomic_DNA"/>
</dbReference>
<accession>A0A5B7CGV3</accession>
<gene>
    <name evidence="2" type="ORF">E2C01_000550</name>
</gene>
<name>A0A5B7CGV3_PORTR</name>
<feature type="compositionally biased region" description="Basic and acidic residues" evidence="1">
    <location>
        <begin position="64"/>
        <end position="88"/>
    </location>
</feature>
<reference evidence="2 3" key="1">
    <citation type="submission" date="2019-05" db="EMBL/GenBank/DDBJ databases">
        <title>Another draft genome of Portunus trituberculatus and its Hox gene families provides insights of decapod evolution.</title>
        <authorList>
            <person name="Jeong J.-H."/>
            <person name="Song I."/>
            <person name="Kim S."/>
            <person name="Choi T."/>
            <person name="Kim D."/>
            <person name="Ryu S."/>
            <person name="Kim W."/>
        </authorList>
    </citation>
    <scope>NUCLEOTIDE SEQUENCE [LARGE SCALE GENOMIC DNA]</scope>
    <source>
        <tissue evidence="2">Muscle</tissue>
    </source>
</reference>
<protein>
    <submittedName>
        <fullName evidence="2">Uncharacterized protein</fullName>
    </submittedName>
</protein>
<keyword evidence="3" id="KW-1185">Reference proteome</keyword>
<comment type="caution">
    <text evidence="2">The sequence shown here is derived from an EMBL/GenBank/DDBJ whole genome shotgun (WGS) entry which is preliminary data.</text>
</comment>
<evidence type="ECO:0000313" key="3">
    <source>
        <dbReference type="Proteomes" id="UP000324222"/>
    </source>
</evidence>
<proteinExistence type="predicted"/>
<sequence length="88" mass="9599">MGIVTAAVAQGTTAAVVVVAVMRVWRDVSISPWSRGRHIIATVFTPVITNDTGPSLDSDTWDAASKEEQEKGDSGRLTDRYKKPRLQE</sequence>
<dbReference type="AlphaFoldDB" id="A0A5B7CGV3"/>
<organism evidence="2 3">
    <name type="scientific">Portunus trituberculatus</name>
    <name type="common">Swimming crab</name>
    <name type="synonym">Neptunus trituberculatus</name>
    <dbReference type="NCBI Taxonomy" id="210409"/>
    <lineage>
        <taxon>Eukaryota</taxon>
        <taxon>Metazoa</taxon>
        <taxon>Ecdysozoa</taxon>
        <taxon>Arthropoda</taxon>
        <taxon>Crustacea</taxon>
        <taxon>Multicrustacea</taxon>
        <taxon>Malacostraca</taxon>
        <taxon>Eumalacostraca</taxon>
        <taxon>Eucarida</taxon>
        <taxon>Decapoda</taxon>
        <taxon>Pleocyemata</taxon>
        <taxon>Brachyura</taxon>
        <taxon>Eubrachyura</taxon>
        <taxon>Portunoidea</taxon>
        <taxon>Portunidae</taxon>
        <taxon>Portuninae</taxon>
        <taxon>Portunus</taxon>
    </lineage>
</organism>